<feature type="transmembrane region" description="Helical" evidence="5">
    <location>
        <begin position="73"/>
        <end position="97"/>
    </location>
</feature>
<evidence type="ECO:0000313" key="7">
    <source>
        <dbReference type="Proteomes" id="UP000010523"/>
    </source>
</evidence>
<feature type="transmembrane region" description="Helical" evidence="5">
    <location>
        <begin position="12"/>
        <end position="30"/>
    </location>
</feature>
<dbReference type="OrthoDB" id="2328241at2"/>
<dbReference type="Pfam" id="PF09685">
    <property type="entry name" value="MamF_MmsF"/>
    <property type="match status" value="1"/>
</dbReference>
<evidence type="ECO:0008006" key="8">
    <source>
        <dbReference type="Google" id="ProtNLM"/>
    </source>
</evidence>
<dbReference type="InterPro" id="IPR019109">
    <property type="entry name" value="MamF_MmsF"/>
</dbReference>
<organism evidence="6 7">
    <name type="scientific">Bacillus methanolicus PB1</name>
    <dbReference type="NCBI Taxonomy" id="997296"/>
    <lineage>
        <taxon>Bacteria</taxon>
        <taxon>Bacillati</taxon>
        <taxon>Bacillota</taxon>
        <taxon>Bacilli</taxon>
        <taxon>Bacillales</taxon>
        <taxon>Bacillaceae</taxon>
        <taxon>Bacillus</taxon>
    </lineage>
</organism>
<evidence type="ECO:0000313" key="6">
    <source>
        <dbReference type="EMBL" id="EIJ80572.1"/>
    </source>
</evidence>
<evidence type="ECO:0000256" key="4">
    <source>
        <dbReference type="ARBA" id="ARBA00023136"/>
    </source>
</evidence>
<protein>
    <recommendedName>
        <fullName evidence="8">DUF4870 domain-containing protein</fullName>
    </recommendedName>
</protein>
<reference evidence="6 7" key="1">
    <citation type="journal article" date="2012" name="Appl. Environ. Microbiol.">
        <title>Genome Sequence of Thermotolerant Bacillus methanolicus: Features and Regulation Related to Methylotrophy and Production of L-Lysine and L-Glutamate from Methanol.</title>
        <authorList>
            <person name="Heggeset T.M."/>
            <person name="Krog A."/>
            <person name="Balzer S."/>
            <person name="Wentzel A."/>
            <person name="Ellingsen T.E."/>
            <person name="Brautaset T."/>
        </authorList>
    </citation>
    <scope>NUCLEOTIDE SEQUENCE [LARGE SCALE GENOMIC DNA]</scope>
    <source>
        <strain evidence="6 7">PB1</strain>
    </source>
</reference>
<evidence type="ECO:0000256" key="2">
    <source>
        <dbReference type="ARBA" id="ARBA00022692"/>
    </source>
</evidence>
<dbReference type="PATRIC" id="fig|997296.3.peg.2003"/>
<dbReference type="STRING" id="997296.PB1_09432"/>
<comment type="caution">
    <text evidence="6">The sequence shown here is derived from an EMBL/GenBank/DDBJ whole genome shotgun (WGS) entry which is preliminary data.</text>
</comment>
<evidence type="ECO:0000256" key="5">
    <source>
        <dbReference type="SAM" id="Phobius"/>
    </source>
</evidence>
<dbReference type="Proteomes" id="UP000010523">
    <property type="component" value="Unassembled WGS sequence"/>
</dbReference>
<keyword evidence="3 5" id="KW-1133">Transmembrane helix</keyword>
<gene>
    <name evidence="6" type="ORF">PB1_09432</name>
</gene>
<name>I3E251_BACMT</name>
<accession>I3E251</accession>
<sequence>MEMNKILSSLSYFSVLFAGILFPLIVWLAAEDIEVKGHAKKAFFSHLIPLIPLPILLFSVFSELIGGDQTTTIPVVFFTSIVLIIILSCIVLVWNIVKGIKVLR</sequence>
<dbReference type="AlphaFoldDB" id="I3E251"/>
<keyword evidence="2 5" id="KW-0812">Transmembrane</keyword>
<comment type="subcellular location">
    <subcellularLocation>
        <location evidence="1">Membrane</location>
        <topology evidence="1">Multi-pass membrane protein</topology>
    </subcellularLocation>
</comment>
<dbReference type="eggNOG" id="ENOG5032VBI">
    <property type="taxonomic scope" value="Bacteria"/>
</dbReference>
<evidence type="ECO:0000256" key="1">
    <source>
        <dbReference type="ARBA" id="ARBA00004141"/>
    </source>
</evidence>
<keyword evidence="4 5" id="KW-0472">Membrane</keyword>
<evidence type="ECO:0000256" key="3">
    <source>
        <dbReference type="ARBA" id="ARBA00022989"/>
    </source>
</evidence>
<keyword evidence="7" id="KW-1185">Reference proteome</keyword>
<feature type="transmembrane region" description="Helical" evidence="5">
    <location>
        <begin position="42"/>
        <end position="61"/>
    </location>
</feature>
<dbReference type="EMBL" id="AFEU01000002">
    <property type="protein sequence ID" value="EIJ80572.1"/>
    <property type="molecule type" value="Genomic_DNA"/>
</dbReference>
<proteinExistence type="predicted"/>